<dbReference type="Pfam" id="PF00005">
    <property type="entry name" value="ABC_tran"/>
    <property type="match status" value="1"/>
</dbReference>
<dbReference type="InterPro" id="IPR036640">
    <property type="entry name" value="ABC1_TM_sf"/>
</dbReference>
<keyword evidence="5 7" id="KW-1133">Transmembrane helix</keyword>
<organism evidence="10 11">
    <name type="scientific">Qipengyuania psychrotolerans</name>
    <dbReference type="NCBI Taxonomy" id="2867238"/>
    <lineage>
        <taxon>Bacteria</taxon>
        <taxon>Pseudomonadati</taxon>
        <taxon>Pseudomonadota</taxon>
        <taxon>Alphaproteobacteria</taxon>
        <taxon>Sphingomonadales</taxon>
        <taxon>Erythrobacteraceae</taxon>
        <taxon>Qipengyuania</taxon>
    </lineage>
</organism>
<dbReference type="InterPro" id="IPR017871">
    <property type="entry name" value="ABC_transporter-like_CS"/>
</dbReference>
<feature type="transmembrane region" description="Helical" evidence="7">
    <location>
        <begin position="65"/>
        <end position="83"/>
    </location>
</feature>
<feature type="transmembrane region" description="Helical" evidence="7">
    <location>
        <begin position="246"/>
        <end position="269"/>
    </location>
</feature>
<keyword evidence="4 10" id="KW-0067">ATP-binding</keyword>
<evidence type="ECO:0000259" key="9">
    <source>
        <dbReference type="PROSITE" id="PS50929"/>
    </source>
</evidence>
<dbReference type="GO" id="GO:0005524">
    <property type="term" value="F:ATP binding"/>
    <property type="evidence" value="ECO:0007669"/>
    <property type="project" value="UniProtKB-KW"/>
</dbReference>
<comment type="subcellular location">
    <subcellularLocation>
        <location evidence="1">Cell membrane</location>
        <topology evidence="1">Multi-pass membrane protein</topology>
    </subcellularLocation>
</comment>
<dbReference type="InterPro" id="IPR039421">
    <property type="entry name" value="Type_1_exporter"/>
</dbReference>
<keyword evidence="11" id="KW-1185">Reference proteome</keyword>
<evidence type="ECO:0000256" key="3">
    <source>
        <dbReference type="ARBA" id="ARBA00022741"/>
    </source>
</evidence>
<evidence type="ECO:0000256" key="7">
    <source>
        <dbReference type="SAM" id="Phobius"/>
    </source>
</evidence>
<name>A0ABX8ZE07_9SPHN</name>
<dbReference type="CDD" id="cd03228">
    <property type="entry name" value="ABCC_MRP_Like"/>
    <property type="match status" value="1"/>
</dbReference>
<reference evidence="10 11" key="1">
    <citation type="submission" date="2021-08" db="EMBL/GenBank/DDBJ databases">
        <title>Comparative Genomics Analysis of the Genus Qipengyuania Reveals Extensive Genetic Diversity and Metabolic Versatility, Including the Description of Fifteen Novel Species.</title>
        <authorList>
            <person name="Liu Y."/>
        </authorList>
    </citation>
    <scope>NUCLEOTIDE SEQUENCE [LARGE SCALE GENOMIC DNA]</scope>
    <source>
        <strain evidence="10 11">1XM2-8</strain>
    </source>
</reference>
<evidence type="ECO:0000256" key="4">
    <source>
        <dbReference type="ARBA" id="ARBA00022840"/>
    </source>
</evidence>
<evidence type="ECO:0000313" key="10">
    <source>
        <dbReference type="EMBL" id="QZD86971.1"/>
    </source>
</evidence>
<accession>A0ABX8ZE07</accession>
<dbReference type="InterPro" id="IPR003593">
    <property type="entry name" value="AAA+_ATPase"/>
</dbReference>
<protein>
    <submittedName>
        <fullName evidence="10">ABC transporter ATP-binding protein/permease</fullName>
    </submittedName>
</protein>
<dbReference type="SUPFAM" id="SSF52540">
    <property type="entry name" value="P-loop containing nucleoside triphosphate hydrolases"/>
    <property type="match status" value="1"/>
</dbReference>
<feature type="transmembrane region" description="Helical" evidence="7">
    <location>
        <begin position="136"/>
        <end position="158"/>
    </location>
</feature>
<keyword evidence="2 7" id="KW-0812">Transmembrane</keyword>
<keyword evidence="3" id="KW-0547">Nucleotide-binding</keyword>
<evidence type="ECO:0000259" key="8">
    <source>
        <dbReference type="PROSITE" id="PS50893"/>
    </source>
</evidence>
<dbReference type="PANTHER" id="PTHR24221">
    <property type="entry name" value="ATP-BINDING CASSETTE SUB-FAMILY B"/>
    <property type="match status" value="1"/>
</dbReference>
<gene>
    <name evidence="10" type="ORF">K3166_12415</name>
</gene>
<dbReference type="Gene3D" id="1.20.1560.10">
    <property type="entry name" value="ABC transporter type 1, transmembrane domain"/>
    <property type="match status" value="1"/>
</dbReference>
<dbReference type="PANTHER" id="PTHR24221:SF654">
    <property type="entry name" value="ATP-BINDING CASSETTE SUB-FAMILY B MEMBER 6"/>
    <property type="match status" value="1"/>
</dbReference>
<dbReference type="InterPro" id="IPR003439">
    <property type="entry name" value="ABC_transporter-like_ATP-bd"/>
</dbReference>
<dbReference type="Gene3D" id="3.40.50.300">
    <property type="entry name" value="P-loop containing nucleotide triphosphate hydrolases"/>
    <property type="match status" value="1"/>
</dbReference>
<feature type="domain" description="ABC transporter" evidence="8">
    <location>
        <begin position="339"/>
        <end position="553"/>
    </location>
</feature>
<dbReference type="PROSITE" id="PS50893">
    <property type="entry name" value="ABC_TRANSPORTER_2"/>
    <property type="match status" value="1"/>
</dbReference>
<dbReference type="PROSITE" id="PS00211">
    <property type="entry name" value="ABC_TRANSPORTER_1"/>
    <property type="match status" value="1"/>
</dbReference>
<dbReference type="Pfam" id="PF00664">
    <property type="entry name" value="ABC_membrane"/>
    <property type="match status" value="1"/>
</dbReference>
<feature type="transmembrane region" description="Helical" evidence="7">
    <location>
        <begin position="22"/>
        <end position="45"/>
    </location>
</feature>
<dbReference type="InterPro" id="IPR027417">
    <property type="entry name" value="P-loop_NTPase"/>
</dbReference>
<feature type="domain" description="ABC transmembrane type-1" evidence="9">
    <location>
        <begin position="22"/>
        <end position="305"/>
    </location>
</feature>
<dbReference type="SUPFAM" id="SSF90123">
    <property type="entry name" value="ABC transporter transmembrane region"/>
    <property type="match status" value="1"/>
</dbReference>
<dbReference type="PROSITE" id="PS50929">
    <property type="entry name" value="ABC_TM1F"/>
    <property type="match status" value="1"/>
</dbReference>
<keyword evidence="6 7" id="KW-0472">Membrane</keyword>
<dbReference type="Proteomes" id="UP000824280">
    <property type="component" value="Chromosome"/>
</dbReference>
<sequence>MGWRHTLGEVIAIGRPTRFIRLVLLSLIAALTEGLGFVLLVPLLASLGGAGFSIGIDLPQIGLEWMLGLFVALVTLRAGAEVLRRLAVQDLRMSVVDGLRMRAADGLLGARWRWLAGLREGEAEALLISDIDRCGFAVEMVGSLVRLALVLAGLLAAALVISPLAAVSGALGGAIAFALFSPVRRQAHHLGKALSLRYDDLHAQLSATLRGLRVVKSFGREHEQSRKLEKDVRALRTTERAYVRSAAIAQAVLQVIGALIAAAAIWLALEKLGMPLASVLALAALFVRALPLFGEMQASAQGWAHDSPALDRTLRLIEDTLQHAETLSSGEIPKLTQAMVLENVTVDHAPRRSALAGVSLTIPANKFTAICGPSGAGKSTLADICAGLTAPDSGSVFIDGAQLGEDNRLGWRSRTAYVQQDAVLFPGSVRDNLLFANPAADERQLVSALDSANAQFVHDLPGGLDCDLGNCGRAISGGERQRIALARALLRGPDLIVLDEATSALDAESERAIAQALRALTPSRTIIAVAHRGLLRDMADHVVHLSGGKLVDV</sequence>
<feature type="transmembrane region" description="Helical" evidence="7">
    <location>
        <begin position="164"/>
        <end position="183"/>
    </location>
</feature>
<dbReference type="EMBL" id="CP081297">
    <property type="protein sequence ID" value="QZD86971.1"/>
    <property type="molecule type" value="Genomic_DNA"/>
</dbReference>
<dbReference type="InterPro" id="IPR011527">
    <property type="entry name" value="ABC1_TM_dom"/>
</dbReference>
<dbReference type="RefSeq" id="WP_221422512.1">
    <property type="nucleotide sequence ID" value="NZ_CP081297.1"/>
</dbReference>
<evidence type="ECO:0000256" key="1">
    <source>
        <dbReference type="ARBA" id="ARBA00004651"/>
    </source>
</evidence>
<dbReference type="SMART" id="SM00382">
    <property type="entry name" value="AAA"/>
    <property type="match status" value="1"/>
</dbReference>
<evidence type="ECO:0000256" key="2">
    <source>
        <dbReference type="ARBA" id="ARBA00022692"/>
    </source>
</evidence>
<evidence type="ECO:0000256" key="6">
    <source>
        <dbReference type="ARBA" id="ARBA00023136"/>
    </source>
</evidence>
<evidence type="ECO:0000256" key="5">
    <source>
        <dbReference type="ARBA" id="ARBA00022989"/>
    </source>
</evidence>
<proteinExistence type="predicted"/>
<evidence type="ECO:0000313" key="11">
    <source>
        <dbReference type="Proteomes" id="UP000824280"/>
    </source>
</evidence>